<reference evidence="3" key="1">
    <citation type="submission" date="2023-08" db="EMBL/GenBank/DDBJ databases">
        <title>Rhodospirillaceae gen. nov., a novel taxon isolated from the Yangtze River Yuezi River estuary sludge.</title>
        <authorList>
            <person name="Ruan L."/>
        </authorList>
    </citation>
    <scope>NUCLEOTIDE SEQUENCE [LARGE SCALE GENOMIC DNA]</scope>
    <source>
        <strain evidence="3">R-7</strain>
    </source>
</reference>
<keyword evidence="1" id="KW-1133">Transmembrane helix</keyword>
<keyword evidence="1" id="KW-0472">Membrane</keyword>
<comment type="caution">
    <text evidence="2">The sequence shown here is derived from an EMBL/GenBank/DDBJ whole genome shotgun (WGS) entry which is preliminary data.</text>
</comment>
<keyword evidence="3" id="KW-1185">Reference proteome</keyword>
<protein>
    <recommendedName>
        <fullName evidence="4">SGNH/GDSL hydrolase family protein</fullName>
    </recommendedName>
</protein>
<dbReference type="Proteomes" id="UP001230156">
    <property type="component" value="Unassembled WGS sequence"/>
</dbReference>
<organism evidence="2 3">
    <name type="scientific">Dongia sedimenti</name>
    <dbReference type="NCBI Taxonomy" id="3064282"/>
    <lineage>
        <taxon>Bacteria</taxon>
        <taxon>Pseudomonadati</taxon>
        <taxon>Pseudomonadota</taxon>
        <taxon>Alphaproteobacteria</taxon>
        <taxon>Rhodospirillales</taxon>
        <taxon>Dongiaceae</taxon>
        <taxon>Dongia</taxon>
    </lineage>
</organism>
<dbReference type="SUPFAM" id="SSF52266">
    <property type="entry name" value="SGNH hydrolase"/>
    <property type="match status" value="1"/>
</dbReference>
<dbReference type="RefSeq" id="WP_379959188.1">
    <property type="nucleotide sequence ID" value="NZ_JAUYVI010000006.1"/>
</dbReference>
<dbReference type="EMBL" id="JAUYVI010000006">
    <property type="protein sequence ID" value="MDQ7250218.1"/>
    <property type="molecule type" value="Genomic_DNA"/>
</dbReference>
<proteinExistence type="predicted"/>
<evidence type="ECO:0000256" key="1">
    <source>
        <dbReference type="SAM" id="Phobius"/>
    </source>
</evidence>
<feature type="transmembrane region" description="Helical" evidence="1">
    <location>
        <begin position="9"/>
        <end position="30"/>
    </location>
</feature>
<keyword evidence="1" id="KW-0812">Transmembrane</keyword>
<sequence length="361" mass="40312">MKWILKQTAWLLASLAVLYIVILGVSLLLVPMHHQEGGLETRQASKTLYMTEPKYFFLNRASLRTDADRLILLGASNTLGGFRLDELQPLVPNLQVNNLSISGANITEMRQAYDMIRAVQSPDGKKRSTYVIGVWYGLFVPDSLKWNTPDRHAGDTDLDIERFRYGFYRRGADGPVQILPIEDLEFGLLLIHPYLTFDKLVRDVTVGLRARLLKGKPALTDHERNQTVIPPEQQAKYIAFWEAQFGGATAVPKEQFEVLTALVDDILDDGGTVVVADLPLPTWLAGTALNQSYNALKTDWLKAMASRKGFSFVEMQSTFGDDEFVDEVHPKPRITKEWSHVLATSISNETAKAGVAPAVTP</sequence>
<evidence type="ECO:0008006" key="4">
    <source>
        <dbReference type="Google" id="ProtNLM"/>
    </source>
</evidence>
<evidence type="ECO:0000313" key="2">
    <source>
        <dbReference type="EMBL" id="MDQ7250218.1"/>
    </source>
</evidence>
<accession>A0ABU0YR57</accession>
<name>A0ABU0YR57_9PROT</name>
<evidence type="ECO:0000313" key="3">
    <source>
        <dbReference type="Proteomes" id="UP001230156"/>
    </source>
</evidence>
<gene>
    <name evidence="2" type="ORF">Q8A70_21180</name>
</gene>